<name>A0A9Q1C914_HOLLE</name>
<sequence length="388" mass="43789">MRSVSRRLVSVIKLNNINGGSSSELMKSPIKHRSRPKTMKVIFIKLIGGPKVTIAFFLACGLFLFLSLLEKPAEVIPATKKNGQKLTKHSLDPRANSVVVPELESVMNDKIWDPSDYVSNIQPPPCHSDVMLMIIVPSAPHQFERRKAIRNTWGTLKKLRRPVNHQTVFIIGYSGSSLDDPQLAAESQKHNDILFGDFVDSDGNVSLKVQYGLHWAWTQCKPEYLLKTDDDCFVNVQLVTSYLKENHRAPNSLYVGRLSQPLDVVRSANSKKFVSRSAFKNELYPPYAVGKGYLLSGDVLERMVSTAPYVPLIPLEDAYIGLLAHRNGIEPIDSGRFTFYSEKWTVCNFLYLMVVHDLSPDAQYLCLRYSEECYKLCSDQVPGPIGWH</sequence>
<evidence type="ECO:0000256" key="8">
    <source>
        <dbReference type="ARBA" id="ARBA00023034"/>
    </source>
</evidence>
<accession>A0A9Q1C914</accession>
<evidence type="ECO:0000256" key="9">
    <source>
        <dbReference type="ARBA" id="ARBA00023136"/>
    </source>
</evidence>
<dbReference type="Proteomes" id="UP001152320">
    <property type="component" value="Chromosome 6"/>
</dbReference>
<dbReference type="Gene3D" id="3.90.550.50">
    <property type="match status" value="1"/>
</dbReference>
<keyword evidence="8 11" id="KW-0333">Golgi apparatus</keyword>
<keyword evidence="9 11" id="KW-0472">Membrane</keyword>
<keyword evidence="3 11" id="KW-0328">Glycosyltransferase</keyword>
<evidence type="ECO:0000256" key="6">
    <source>
        <dbReference type="ARBA" id="ARBA00022968"/>
    </source>
</evidence>
<dbReference type="GO" id="GO:0006493">
    <property type="term" value="P:protein O-linked glycosylation"/>
    <property type="evidence" value="ECO:0007669"/>
    <property type="project" value="TreeGrafter"/>
</dbReference>
<evidence type="ECO:0000256" key="11">
    <source>
        <dbReference type="RuleBase" id="RU363063"/>
    </source>
</evidence>
<dbReference type="SUPFAM" id="SSF53448">
    <property type="entry name" value="Nucleotide-diphospho-sugar transferases"/>
    <property type="match status" value="1"/>
</dbReference>
<dbReference type="PANTHER" id="PTHR11214">
    <property type="entry name" value="BETA-1,3-N-ACETYLGLUCOSAMINYLTRANSFERASE"/>
    <property type="match status" value="1"/>
</dbReference>
<dbReference type="Pfam" id="PF01762">
    <property type="entry name" value="Galactosyl_T"/>
    <property type="match status" value="1"/>
</dbReference>
<evidence type="ECO:0000313" key="12">
    <source>
        <dbReference type="EMBL" id="KAJ8040359.1"/>
    </source>
</evidence>
<dbReference type="AlphaFoldDB" id="A0A9Q1C914"/>
<keyword evidence="5 11" id="KW-0812">Transmembrane</keyword>
<dbReference type="FunFam" id="3.90.550.50:FF:000001">
    <property type="entry name" value="Hexosyltransferase"/>
    <property type="match status" value="1"/>
</dbReference>
<evidence type="ECO:0000256" key="1">
    <source>
        <dbReference type="ARBA" id="ARBA00004323"/>
    </source>
</evidence>
<comment type="caution">
    <text evidence="12">The sequence shown here is derived from an EMBL/GenBank/DDBJ whole genome shotgun (WGS) entry which is preliminary data.</text>
</comment>
<dbReference type="InterPro" id="IPR029044">
    <property type="entry name" value="Nucleotide-diphossugar_trans"/>
</dbReference>
<keyword evidence="10" id="KW-0325">Glycoprotein</keyword>
<dbReference type="InterPro" id="IPR002659">
    <property type="entry name" value="Glyco_trans_31"/>
</dbReference>
<dbReference type="EC" id="2.4.1.-" evidence="11"/>
<evidence type="ECO:0000256" key="5">
    <source>
        <dbReference type="ARBA" id="ARBA00022692"/>
    </source>
</evidence>
<feature type="transmembrane region" description="Helical" evidence="11">
    <location>
        <begin position="42"/>
        <end position="69"/>
    </location>
</feature>
<evidence type="ECO:0000256" key="2">
    <source>
        <dbReference type="ARBA" id="ARBA00008661"/>
    </source>
</evidence>
<gene>
    <name evidence="12" type="ORF">HOLleu_14623</name>
</gene>
<protein>
    <recommendedName>
        <fullName evidence="11">Hexosyltransferase</fullName>
        <ecNumber evidence="11">2.4.1.-</ecNumber>
    </recommendedName>
</protein>
<evidence type="ECO:0000313" key="13">
    <source>
        <dbReference type="Proteomes" id="UP001152320"/>
    </source>
</evidence>
<evidence type="ECO:0000256" key="4">
    <source>
        <dbReference type="ARBA" id="ARBA00022679"/>
    </source>
</evidence>
<dbReference type="PANTHER" id="PTHR11214:SF376">
    <property type="entry name" value="HEXOSYLTRANSFERASE"/>
    <property type="match status" value="1"/>
</dbReference>
<comment type="subcellular location">
    <subcellularLocation>
        <location evidence="1 11">Golgi apparatus membrane</location>
        <topology evidence="1 11">Single-pass type II membrane protein</topology>
    </subcellularLocation>
</comment>
<keyword evidence="6 11" id="KW-0735">Signal-anchor</keyword>
<dbReference type="OrthoDB" id="2139606at2759"/>
<evidence type="ECO:0000256" key="10">
    <source>
        <dbReference type="ARBA" id="ARBA00023180"/>
    </source>
</evidence>
<keyword evidence="4" id="KW-0808">Transferase</keyword>
<keyword evidence="13" id="KW-1185">Reference proteome</keyword>
<evidence type="ECO:0000256" key="3">
    <source>
        <dbReference type="ARBA" id="ARBA00022676"/>
    </source>
</evidence>
<organism evidence="12 13">
    <name type="scientific">Holothuria leucospilota</name>
    <name type="common">Black long sea cucumber</name>
    <name type="synonym">Mertensiothuria leucospilota</name>
    <dbReference type="NCBI Taxonomy" id="206669"/>
    <lineage>
        <taxon>Eukaryota</taxon>
        <taxon>Metazoa</taxon>
        <taxon>Echinodermata</taxon>
        <taxon>Eleutherozoa</taxon>
        <taxon>Echinozoa</taxon>
        <taxon>Holothuroidea</taxon>
        <taxon>Aspidochirotacea</taxon>
        <taxon>Aspidochirotida</taxon>
        <taxon>Holothuriidae</taxon>
        <taxon>Holothuria</taxon>
    </lineage>
</organism>
<evidence type="ECO:0000256" key="7">
    <source>
        <dbReference type="ARBA" id="ARBA00022989"/>
    </source>
</evidence>
<proteinExistence type="inferred from homology"/>
<reference evidence="12" key="1">
    <citation type="submission" date="2021-10" db="EMBL/GenBank/DDBJ databases">
        <title>Tropical sea cucumber genome reveals ecological adaptation and Cuvierian tubules defense mechanism.</title>
        <authorList>
            <person name="Chen T."/>
        </authorList>
    </citation>
    <scope>NUCLEOTIDE SEQUENCE</scope>
    <source>
        <strain evidence="12">Nanhai2018</strain>
        <tissue evidence="12">Muscle</tissue>
    </source>
</reference>
<keyword evidence="7 11" id="KW-1133">Transmembrane helix</keyword>
<comment type="similarity">
    <text evidence="2 11">Belongs to the glycosyltransferase 31 family.</text>
</comment>
<dbReference type="GO" id="GO:0000139">
    <property type="term" value="C:Golgi membrane"/>
    <property type="evidence" value="ECO:0007669"/>
    <property type="project" value="UniProtKB-SubCell"/>
</dbReference>
<dbReference type="GO" id="GO:0008499">
    <property type="term" value="F:N-acetyl-beta-D-glucosaminide beta-(1,3)-galactosyltransferase activity"/>
    <property type="evidence" value="ECO:0007669"/>
    <property type="project" value="TreeGrafter"/>
</dbReference>
<dbReference type="EMBL" id="JAIZAY010000006">
    <property type="protein sequence ID" value="KAJ8040359.1"/>
    <property type="molecule type" value="Genomic_DNA"/>
</dbReference>